<keyword evidence="5" id="KW-1185">Reference proteome</keyword>
<dbReference type="AlphaFoldDB" id="A0A143Z5Q9"/>
<dbReference type="PANTHER" id="PTHR11328:SF24">
    <property type="entry name" value="MAJOR FACILITATOR SUPERFAMILY (MFS) PROFILE DOMAIN-CONTAINING PROTEIN"/>
    <property type="match status" value="1"/>
</dbReference>
<dbReference type="InterPro" id="IPR039672">
    <property type="entry name" value="MFS_2"/>
</dbReference>
<feature type="transmembrane region" description="Helical" evidence="1">
    <location>
        <begin position="316"/>
        <end position="333"/>
    </location>
</feature>
<organism evidence="2 4">
    <name type="scientific">Trichococcus ilyis</name>
    <dbReference type="NCBI Taxonomy" id="640938"/>
    <lineage>
        <taxon>Bacteria</taxon>
        <taxon>Bacillati</taxon>
        <taxon>Bacillota</taxon>
        <taxon>Bacilli</taxon>
        <taxon>Lactobacillales</taxon>
        <taxon>Carnobacteriaceae</taxon>
        <taxon>Trichococcus</taxon>
    </lineage>
</organism>
<evidence type="ECO:0000256" key="1">
    <source>
        <dbReference type="SAM" id="Phobius"/>
    </source>
</evidence>
<evidence type="ECO:0000313" key="3">
    <source>
        <dbReference type="EMBL" id="SEJ54698.1"/>
    </source>
</evidence>
<feature type="transmembrane region" description="Helical" evidence="1">
    <location>
        <begin position="122"/>
        <end position="143"/>
    </location>
</feature>
<feature type="transmembrane region" description="Helical" evidence="1">
    <location>
        <begin position="57"/>
        <end position="77"/>
    </location>
</feature>
<dbReference type="Proteomes" id="UP000076878">
    <property type="component" value="Unassembled WGS sequence"/>
</dbReference>
<keyword evidence="2" id="KW-0762">Sugar transport</keyword>
<dbReference type="InterPro" id="IPR036259">
    <property type="entry name" value="MFS_trans_sf"/>
</dbReference>
<reference evidence="2 4" key="1">
    <citation type="submission" date="2016-02" db="EMBL/GenBank/DDBJ databases">
        <authorList>
            <person name="Wen L."/>
            <person name="He K."/>
            <person name="Yang H."/>
        </authorList>
    </citation>
    <scope>NUCLEOTIDE SEQUENCE [LARGE SCALE GENOMIC DNA]</scope>
    <source>
        <strain evidence="2">Trichococcus_R210</strain>
    </source>
</reference>
<dbReference type="STRING" id="640938.TR210_2086"/>
<name>A0A143Z5Q9_9LACT</name>
<keyword evidence="1" id="KW-0812">Transmembrane</keyword>
<dbReference type="Pfam" id="PF13347">
    <property type="entry name" value="MFS_2"/>
    <property type="match status" value="1"/>
</dbReference>
<feature type="transmembrane region" description="Helical" evidence="1">
    <location>
        <begin position="200"/>
        <end position="219"/>
    </location>
</feature>
<keyword evidence="2" id="KW-0813">Transport</keyword>
<accession>A0A143Z5Q9</accession>
<dbReference type="SUPFAM" id="SSF103473">
    <property type="entry name" value="MFS general substrate transporter"/>
    <property type="match status" value="1"/>
</dbReference>
<gene>
    <name evidence="3" type="ORF">SAMN05216375_1174</name>
    <name evidence="2" type="ORF">TR210_2086</name>
</gene>
<dbReference type="EMBL" id="FNYT01000017">
    <property type="protein sequence ID" value="SEJ54698.1"/>
    <property type="molecule type" value="Genomic_DNA"/>
</dbReference>
<keyword evidence="1" id="KW-1133">Transmembrane helix</keyword>
<proteinExistence type="predicted"/>
<feature type="transmembrane region" description="Helical" evidence="1">
    <location>
        <begin position="98"/>
        <end position="116"/>
    </location>
</feature>
<dbReference type="Proteomes" id="UP000199280">
    <property type="component" value="Unassembled WGS sequence"/>
</dbReference>
<dbReference type="GO" id="GO:0015293">
    <property type="term" value="F:symporter activity"/>
    <property type="evidence" value="ECO:0007669"/>
    <property type="project" value="InterPro"/>
</dbReference>
<dbReference type="PANTHER" id="PTHR11328">
    <property type="entry name" value="MAJOR FACILITATOR SUPERFAMILY DOMAIN-CONTAINING PROTEIN"/>
    <property type="match status" value="1"/>
</dbReference>
<dbReference type="EMBL" id="FJNB01000016">
    <property type="protein sequence ID" value="CZR04200.1"/>
    <property type="molecule type" value="Genomic_DNA"/>
</dbReference>
<feature type="transmembrane region" description="Helical" evidence="1">
    <location>
        <begin position="392"/>
        <end position="410"/>
    </location>
</feature>
<keyword evidence="1" id="KW-0472">Membrane</keyword>
<dbReference type="RefSeq" id="WP_084253963.1">
    <property type="nucleotide sequence ID" value="NZ_FJNB01000016.1"/>
</dbReference>
<evidence type="ECO:0000313" key="4">
    <source>
        <dbReference type="Proteomes" id="UP000076878"/>
    </source>
</evidence>
<evidence type="ECO:0000313" key="5">
    <source>
        <dbReference type="Proteomes" id="UP000199280"/>
    </source>
</evidence>
<feature type="transmembrane region" description="Helical" evidence="1">
    <location>
        <begin position="283"/>
        <end position="304"/>
    </location>
</feature>
<feature type="transmembrane region" description="Helical" evidence="1">
    <location>
        <begin position="164"/>
        <end position="180"/>
    </location>
</feature>
<evidence type="ECO:0000313" key="2">
    <source>
        <dbReference type="EMBL" id="CZR04200.1"/>
    </source>
</evidence>
<dbReference type="Gene3D" id="1.20.1250.20">
    <property type="entry name" value="MFS general substrate transporter like domains"/>
    <property type="match status" value="1"/>
</dbReference>
<feature type="transmembrane region" description="Helical" evidence="1">
    <location>
        <begin position="248"/>
        <end position="277"/>
    </location>
</feature>
<feature type="transmembrane region" description="Helical" evidence="1">
    <location>
        <begin position="422"/>
        <end position="445"/>
    </location>
</feature>
<sequence>MAEKTEATVLVEKATNAPKEKVSSLFAWSHATSVSGTAMLIAAIIGSYFSVYMTDTMMIPAAAASMIMFVATLWDAINDPMMGVIADRTKSRWGRYRPYFVVAPILLTIFGTLIWLNPDFSTNGKIIYVLLTYIGYGMTVTMYTMPQMAILPAHVKTDEQRNRVIMMGAGATAVMFTIGSSFTPQMKAFFEGAFGVSNGYIPLMIVLGLISCISFWGLFATGKEKYIAPVSDTSVWGDMKKILRHKELTPFVVVWIMASMGYGLMFASSVFYVMYYLVRPDLISVYMLVVSMGALVSMVVLMPICLRIFKTAQKTLVVTQLIAIACYVTLFFVGNKNMMLLYVITFIATSVASMSNALVNVLVNDAIDYVQFKDGISANGVISSIKGFAQKCGNTVTNSGILAVLAWAGYRAGEIGNQPASTMFAINFLRFGAPAIIGGILLIALRFNPVEKHRADIQAMKDLIRDHSEDNHEV</sequence>
<dbReference type="GO" id="GO:0005886">
    <property type="term" value="C:plasma membrane"/>
    <property type="evidence" value="ECO:0007669"/>
    <property type="project" value="TreeGrafter"/>
</dbReference>
<feature type="transmembrane region" description="Helical" evidence="1">
    <location>
        <begin position="25"/>
        <end position="51"/>
    </location>
</feature>
<reference evidence="3 5" key="2">
    <citation type="submission" date="2016-10" db="EMBL/GenBank/DDBJ databases">
        <authorList>
            <person name="Varghese N."/>
            <person name="Submissions S."/>
        </authorList>
    </citation>
    <scope>NUCLEOTIDE SEQUENCE [LARGE SCALE GENOMIC DNA]</scope>
    <source>
        <strain evidence="3 5">DSM 22150</strain>
    </source>
</reference>
<protein>
    <submittedName>
        <fullName evidence="2">Mfs/sugar transport protein</fullName>
    </submittedName>
    <submittedName>
        <fullName evidence="3">Na+/melibiose symporter</fullName>
    </submittedName>
</protein>
<dbReference type="GO" id="GO:0008643">
    <property type="term" value="P:carbohydrate transport"/>
    <property type="evidence" value="ECO:0007669"/>
    <property type="project" value="InterPro"/>
</dbReference>
<feature type="transmembrane region" description="Helical" evidence="1">
    <location>
        <begin position="339"/>
        <end position="363"/>
    </location>
</feature>
<dbReference type="OrthoDB" id="9764596at2"/>